<dbReference type="InterPro" id="IPR029052">
    <property type="entry name" value="Metallo-depent_PP-like"/>
</dbReference>
<evidence type="ECO:0000313" key="6">
    <source>
        <dbReference type="EMBL" id="MCP2308598.1"/>
    </source>
</evidence>
<dbReference type="InterPro" id="IPR004843">
    <property type="entry name" value="Calcineurin-like_PHP"/>
</dbReference>
<evidence type="ECO:0000256" key="3">
    <source>
        <dbReference type="ARBA" id="ARBA00023004"/>
    </source>
</evidence>
<dbReference type="PANTHER" id="PTHR42988:SF2">
    <property type="entry name" value="CYCLIC NUCLEOTIDE PHOSPHODIESTERASE CBUA0032-RELATED"/>
    <property type="match status" value="1"/>
</dbReference>
<dbReference type="RefSeq" id="WP_253795368.1">
    <property type="nucleotide sequence ID" value="NZ_BAAAUB010000120.1"/>
</dbReference>
<comment type="caution">
    <text evidence="6">The sequence shown here is derived from an EMBL/GenBank/DDBJ whole genome shotgun (WGS) entry which is preliminary data.</text>
</comment>
<dbReference type="Proteomes" id="UP001206483">
    <property type="component" value="Unassembled WGS sequence"/>
</dbReference>
<keyword evidence="1" id="KW-0479">Metal-binding</keyword>
<evidence type="ECO:0000259" key="5">
    <source>
        <dbReference type="Pfam" id="PF00149"/>
    </source>
</evidence>
<reference evidence="6 7" key="1">
    <citation type="submission" date="2022-06" db="EMBL/GenBank/DDBJ databases">
        <title>Sequencing the genomes of 1000 actinobacteria strains.</title>
        <authorList>
            <person name="Klenk H.-P."/>
        </authorList>
    </citation>
    <scope>NUCLEOTIDE SEQUENCE [LARGE SCALE GENOMIC DNA]</scope>
    <source>
        <strain evidence="6 7">DSM 41656</strain>
    </source>
</reference>
<keyword evidence="7" id="KW-1185">Reference proteome</keyword>
<dbReference type="InterPro" id="IPR050884">
    <property type="entry name" value="CNP_phosphodiesterase-III"/>
</dbReference>
<proteinExistence type="inferred from homology"/>
<evidence type="ECO:0000256" key="2">
    <source>
        <dbReference type="ARBA" id="ARBA00022801"/>
    </source>
</evidence>
<gene>
    <name evidence="6" type="ORF">FHR36_001722</name>
</gene>
<keyword evidence="3" id="KW-0408">Iron</keyword>
<dbReference type="PANTHER" id="PTHR42988">
    <property type="entry name" value="PHOSPHOHYDROLASE"/>
    <property type="match status" value="1"/>
</dbReference>
<organism evidence="6 7">
    <name type="scientific">Kitasatospora paracochleata</name>
    <dbReference type="NCBI Taxonomy" id="58354"/>
    <lineage>
        <taxon>Bacteria</taxon>
        <taxon>Bacillati</taxon>
        <taxon>Actinomycetota</taxon>
        <taxon>Actinomycetes</taxon>
        <taxon>Kitasatosporales</taxon>
        <taxon>Streptomycetaceae</taxon>
        <taxon>Kitasatospora</taxon>
    </lineage>
</organism>
<protein>
    <submittedName>
        <fullName evidence="6">3',5'-cyclic AMP phosphodiesterase CpdA</fullName>
    </submittedName>
</protein>
<sequence>MPVIAHLSDLHVSDLHLSDLHLDGGARSVERVRAVMAFLEDLPYDLDAVLVTGDLADHGRPEEYEVLRELLVSRHPVLVLPGNHDERAALRRVLLGEDAADGPVNRVHRGAGFVLALCDSSVPGRPEGLLADETLAWLDGVVERTPAGVPVLVAFHHPPVVLHTPAVDPIRQFGAERLAELAGRRPQIAAFLCGHAHTPAATRFAGRPLLVAPGVVSTLRLPWERPGPDAHPDLPPALAFHVLDGDGRLTTHYRVVPL</sequence>
<keyword evidence="2" id="KW-0378">Hydrolase</keyword>
<dbReference type="Gene3D" id="3.60.21.10">
    <property type="match status" value="1"/>
</dbReference>
<evidence type="ECO:0000256" key="1">
    <source>
        <dbReference type="ARBA" id="ARBA00022723"/>
    </source>
</evidence>
<dbReference type="SUPFAM" id="SSF56300">
    <property type="entry name" value="Metallo-dependent phosphatases"/>
    <property type="match status" value="1"/>
</dbReference>
<evidence type="ECO:0000256" key="4">
    <source>
        <dbReference type="ARBA" id="ARBA00025742"/>
    </source>
</evidence>
<comment type="similarity">
    <text evidence="4">Belongs to the cyclic nucleotide phosphodiesterase class-III family.</text>
</comment>
<feature type="domain" description="Calcineurin-like phosphoesterase" evidence="5">
    <location>
        <begin position="4"/>
        <end position="199"/>
    </location>
</feature>
<evidence type="ECO:0000313" key="7">
    <source>
        <dbReference type="Proteomes" id="UP001206483"/>
    </source>
</evidence>
<accession>A0ABT1ITY8</accession>
<name>A0ABT1ITY8_9ACTN</name>
<dbReference type="Pfam" id="PF00149">
    <property type="entry name" value="Metallophos"/>
    <property type="match status" value="1"/>
</dbReference>
<dbReference type="EMBL" id="JAMZDX010000002">
    <property type="protein sequence ID" value="MCP2308598.1"/>
    <property type="molecule type" value="Genomic_DNA"/>
</dbReference>